<feature type="transmembrane region" description="Helical" evidence="1">
    <location>
        <begin position="908"/>
        <end position="926"/>
    </location>
</feature>
<reference evidence="2" key="2">
    <citation type="submission" date="2019-06" db="EMBL/GenBank/DDBJ databases">
        <title>Genomics analysis of Aphanomyces spp. identifies a new class of oomycete effector associated with host adaptation.</title>
        <authorList>
            <person name="Gaulin E."/>
        </authorList>
    </citation>
    <scope>NUCLEOTIDE SEQUENCE</scope>
    <source>
        <strain evidence="2">CBS 578.67</strain>
    </source>
</reference>
<feature type="transmembrane region" description="Helical" evidence="1">
    <location>
        <begin position="584"/>
        <end position="609"/>
    </location>
</feature>
<keyword evidence="1" id="KW-1133">Transmembrane helix</keyword>
<evidence type="ECO:0000313" key="4">
    <source>
        <dbReference type="Proteomes" id="UP000332933"/>
    </source>
</evidence>
<evidence type="ECO:0000256" key="1">
    <source>
        <dbReference type="SAM" id="Phobius"/>
    </source>
</evidence>
<keyword evidence="1" id="KW-0472">Membrane</keyword>
<feature type="transmembrane region" description="Helical" evidence="1">
    <location>
        <begin position="757"/>
        <end position="779"/>
    </location>
</feature>
<keyword evidence="1" id="KW-0812">Transmembrane</keyword>
<organism evidence="3 4">
    <name type="scientific">Aphanomyces stellatus</name>
    <dbReference type="NCBI Taxonomy" id="120398"/>
    <lineage>
        <taxon>Eukaryota</taxon>
        <taxon>Sar</taxon>
        <taxon>Stramenopiles</taxon>
        <taxon>Oomycota</taxon>
        <taxon>Saprolegniomycetes</taxon>
        <taxon>Saprolegniales</taxon>
        <taxon>Verrucalvaceae</taxon>
        <taxon>Aphanomyces</taxon>
    </lineage>
</organism>
<keyword evidence="4" id="KW-1185">Reference proteome</keyword>
<dbReference type="EMBL" id="VJMH01000009">
    <property type="protein sequence ID" value="KAF0720557.1"/>
    <property type="molecule type" value="Genomic_DNA"/>
</dbReference>
<dbReference type="Proteomes" id="UP000332933">
    <property type="component" value="Unassembled WGS sequence"/>
</dbReference>
<evidence type="ECO:0000313" key="2">
    <source>
        <dbReference type="EMBL" id="KAF0720557.1"/>
    </source>
</evidence>
<feature type="transmembrane region" description="Helical" evidence="1">
    <location>
        <begin position="874"/>
        <end position="896"/>
    </location>
</feature>
<dbReference type="EMBL" id="CAADRA010000009">
    <property type="protein sequence ID" value="VFT77423.1"/>
    <property type="molecule type" value="Genomic_DNA"/>
</dbReference>
<evidence type="ECO:0000313" key="3">
    <source>
        <dbReference type="EMBL" id="VFT77423.1"/>
    </source>
</evidence>
<protein>
    <submittedName>
        <fullName evidence="3">Aste57867_197 protein</fullName>
    </submittedName>
</protein>
<sequence>MRVLPRDSSFASVGTSVDPSHSFLRPQIGLIYVTASLTCSMVYLSILAPAFSNDLWWSGYNVSTHQALLIDLFNTYLTTHANGSLDLLDASMGKAYDTAASSTSVYPTYVRGLVYNELTSIDFAIIGLRSMDAMASLQLCTQYCWVDLNHTFEIAHTSERQARCDERYSTNGAVYMETVLRNQDWDDILVTWGPWFTGPIQDYLLTIPRGRTWLEVTSSALTSTTVAQESDFWGRHNLTTFQLQWQNMHSAAISETLVIVNAFGMEQTIVSKNVAGLFQPSEWTSFVMYNLPFNDLGALVVMNRSFIRGSPNSFTQPPVFNFEDSLGLYDASGVYVRQVEAFQLAVGPFDSIDMFYVAAPLHLVELVNLFHAKLDLDMHAIDDFSVEVVVPSAWTNPDWLFYGGNPMCFYGGPLPYVQLPFGFTDNCAIQLPFVVPLTKYSSVFAAMMTREFSIRHMCRDTTDPVCVRQFHQVWLTTANLPSTMLASMLQSMQCTTDAVTRLKVSIMQYASNKDASKWTLLSEPILQDPIFGFFGWAFLYDWVQGTREVVSFEGDVASLVLMSMTEARQESPTSTNSIKTATQYIYYLVVYITATLTLVGLLCLGYTSITTNRIEGRHLLWFNRVVGSIWIGRPLLFVRGATSMFLLSTSQLQLTTDLQRSHFQLEPRSWFGTLVVCGEATWVLYVVQDFLTVVDHECTYLYNPLSCFMSWLSLFMLDVCFPLKPVVQILRRCTSPTLDAYVECTVGTIQIGSLDRVYLIFGMQLAAFAIAVLSVRVVVANAWVPSRVYPFGTASVLLATQSDTLDPVSRVLTGVLTFTWRGVVYSFDLKLWLLKVEHDSTAVILERCRSNQTEDQRSPPTTTSFLSAKYGSRLHAFLLVIGLGHIFAAIGSSVVYLQVSKRNLSNDLFWVSFNMTGAHAFLATWFNQNLMLGVTQESVVDMHSAWINQDANFAQAITGVNAAPNFGALMQYAQLNGLDTAIAGLRSTNPCVVPWIFTPYCFVDFNQQWEMANSASRQLRCQAMITNGAVFLESVLRNIQFDEFQSCWGNAFDLTIANELRTSQRGQMWLATISSGPRIPIANEISVWRNHNIQTFETQWQNFKRIGLVNDYTVTNMFGLSYPFTLQAQNTTYRLDKQSTYKMYWGFANDLAAISANTSGIIGGQSLVRSSSNFAFDNTSLEAMLVENGTLSIPLSNTFMLVKTTLGPFGSVDMVYIPCPIEAKGAVRGILRVFRTVLSNSTQAQVAYSKVTANWGNPTPAPKSWTELGFVAAGGSILCPEVMAGTWSPISSGLQGLVSWDVECSPTGVPTYLFLGTENMLLATVLANINSSIAGTNACARDITYYSSCLVMMNQTMSFLSTYVPSIEMTSMSQAAARATLAIQSLNVEFVQFGTTDPTNGHLSLYRLNVLDPNEVDFTFFAWVFLIDWVMGNRDAISFQGDVGSMVLLSEYINELGTPINLNENRVNLSKYLRSAVLYVTYSMMAMAILMVVYCFICRAHIEVWNLFLVERVGAIVWIGRPLLFARSLTAIGLLSTSTLQLCTTGYISYFDVPEPSILYTLLEANEITWLVVIVNDIALAFTQEYTRFYAPWDGLFLWCVTACLSLWSPVSHSVTIDKQCHVTQMDAQVVCTSANVTIGHVSRLLTLVVISISTNVAGYVLTRLWFRRTPLKARFGHSALLYGGAKYLFSTSNWIRGNIYDMDRMSAVLNGIITLQWHQTIYGLDVKLWQTFRMEVPIDEMGQRAVVALPITLHCD</sequence>
<feature type="transmembrane region" description="Helical" evidence="1">
    <location>
        <begin position="1589"/>
        <end position="1608"/>
    </location>
</feature>
<feature type="transmembrane region" description="Helical" evidence="1">
    <location>
        <begin position="1645"/>
        <end position="1667"/>
    </location>
</feature>
<name>A0A485K514_9STRA</name>
<reference evidence="3 4" key="1">
    <citation type="submission" date="2019-03" db="EMBL/GenBank/DDBJ databases">
        <authorList>
            <person name="Gaulin E."/>
            <person name="Dumas B."/>
        </authorList>
    </citation>
    <scope>NUCLEOTIDE SEQUENCE [LARGE SCALE GENOMIC DNA]</scope>
    <source>
        <strain evidence="3">CBS 568.67</strain>
    </source>
</reference>
<gene>
    <name evidence="3" type="primary">Aste57867_197</name>
    <name evidence="2" type="ORF">As57867_000197</name>
    <name evidence="3" type="ORF">ASTE57867_197</name>
</gene>
<proteinExistence type="predicted"/>
<accession>A0A485K514</accession>
<feature type="transmembrane region" description="Helical" evidence="1">
    <location>
        <begin position="1476"/>
        <end position="1497"/>
    </location>
</feature>